<evidence type="ECO:0000256" key="4">
    <source>
        <dbReference type="ARBA" id="ARBA00022989"/>
    </source>
</evidence>
<proteinExistence type="inferred from homology"/>
<feature type="binding site" evidence="10">
    <location>
        <position position="76"/>
    </location>
    <ligand>
        <name>Na(+)</name>
        <dbReference type="ChEBI" id="CHEBI:29101"/>
        <note>structural</note>
    </ligand>
</feature>
<evidence type="ECO:0000256" key="3">
    <source>
        <dbReference type="ARBA" id="ARBA00022692"/>
    </source>
</evidence>
<keyword evidence="12" id="KW-1185">Reference proteome</keyword>
<comment type="caution">
    <text evidence="11">The sequence shown here is derived from an EMBL/GenBank/DDBJ whole genome shotgun (WGS) entry which is preliminary data.</text>
</comment>
<feature type="transmembrane region" description="Helical" evidence="10">
    <location>
        <begin position="65"/>
        <end position="83"/>
    </location>
</feature>
<sequence length="120" mass="12117">MREQASALLTVAAGGILGALARYGIAAAVPVQAAGFPWSTFGVNVIGCLLIGMLMSLPAKGLRRLFLGTGVLGGFTTFSGFAVETERLLAGGHLLLTGLYVVGTLLAALAAVAMGARLAR</sequence>
<evidence type="ECO:0000313" key="11">
    <source>
        <dbReference type="EMBL" id="MFB9905158.1"/>
    </source>
</evidence>
<dbReference type="InterPro" id="IPR003691">
    <property type="entry name" value="FluC"/>
</dbReference>
<comment type="subcellular location">
    <subcellularLocation>
        <location evidence="1 10">Cell membrane</location>
        <topology evidence="1 10">Multi-pass membrane protein</topology>
    </subcellularLocation>
</comment>
<evidence type="ECO:0000256" key="1">
    <source>
        <dbReference type="ARBA" id="ARBA00004651"/>
    </source>
</evidence>
<name>A0ABV5ZYA3_9PSEU</name>
<keyword evidence="4 10" id="KW-1133">Transmembrane helix</keyword>
<evidence type="ECO:0000313" key="12">
    <source>
        <dbReference type="Proteomes" id="UP001589693"/>
    </source>
</evidence>
<feature type="binding site" evidence="10">
    <location>
        <position position="73"/>
    </location>
    <ligand>
        <name>Na(+)</name>
        <dbReference type="ChEBI" id="CHEBI:29101"/>
        <note>structural</note>
    </ligand>
</feature>
<evidence type="ECO:0000256" key="6">
    <source>
        <dbReference type="ARBA" id="ARBA00023303"/>
    </source>
</evidence>
<comment type="function">
    <text evidence="9 10">Fluoride-specific ion channel. Important for reducing fluoride concentration in the cell, thus reducing its toxicity.</text>
</comment>
<gene>
    <name evidence="10" type="primary">fluC</name>
    <name evidence="10" type="synonym">crcB</name>
    <name evidence="11" type="ORF">ACFFQA_14575</name>
</gene>
<comment type="catalytic activity">
    <reaction evidence="8">
        <text>fluoride(in) = fluoride(out)</text>
        <dbReference type="Rhea" id="RHEA:76159"/>
        <dbReference type="ChEBI" id="CHEBI:17051"/>
    </reaction>
    <physiologicalReaction direction="left-to-right" evidence="8">
        <dbReference type="Rhea" id="RHEA:76160"/>
    </physiologicalReaction>
</comment>
<dbReference type="HAMAP" id="MF_00454">
    <property type="entry name" value="FluC"/>
    <property type="match status" value="1"/>
</dbReference>
<evidence type="ECO:0000256" key="5">
    <source>
        <dbReference type="ARBA" id="ARBA00023136"/>
    </source>
</evidence>
<dbReference type="PANTHER" id="PTHR28259:SF1">
    <property type="entry name" value="FLUORIDE EXPORT PROTEIN 1-RELATED"/>
    <property type="match status" value="1"/>
</dbReference>
<keyword evidence="3 10" id="KW-0812">Transmembrane</keyword>
<dbReference type="EMBL" id="JBHLZU010000011">
    <property type="protein sequence ID" value="MFB9905158.1"/>
    <property type="molecule type" value="Genomic_DNA"/>
</dbReference>
<dbReference type="PANTHER" id="PTHR28259">
    <property type="entry name" value="FLUORIDE EXPORT PROTEIN 1-RELATED"/>
    <property type="match status" value="1"/>
</dbReference>
<evidence type="ECO:0000256" key="9">
    <source>
        <dbReference type="ARBA" id="ARBA00049940"/>
    </source>
</evidence>
<feature type="transmembrane region" description="Helical" evidence="10">
    <location>
        <begin position="95"/>
        <end position="116"/>
    </location>
</feature>
<keyword evidence="2 10" id="KW-1003">Cell membrane</keyword>
<comment type="similarity">
    <text evidence="7 10">Belongs to the fluoride channel Fluc/FEX (TC 1.A.43) family.</text>
</comment>
<dbReference type="Pfam" id="PF02537">
    <property type="entry name" value="CRCB"/>
    <property type="match status" value="1"/>
</dbReference>
<dbReference type="RefSeq" id="WP_377852454.1">
    <property type="nucleotide sequence ID" value="NZ_JBHLZU010000011.1"/>
</dbReference>
<keyword evidence="5 10" id="KW-0472">Membrane</keyword>
<keyword evidence="6 10" id="KW-0407">Ion channel</keyword>
<evidence type="ECO:0000256" key="7">
    <source>
        <dbReference type="ARBA" id="ARBA00035120"/>
    </source>
</evidence>
<keyword evidence="10" id="KW-0479">Metal-binding</keyword>
<keyword evidence="10" id="KW-0406">Ion transport</keyword>
<reference evidence="11 12" key="1">
    <citation type="submission" date="2024-09" db="EMBL/GenBank/DDBJ databases">
        <authorList>
            <person name="Sun Q."/>
            <person name="Mori K."/>
        </authorList>
    </citation>
    <scope>NUCLEOTIDE SEQUENCE [LARGE SCALE GENOMIC DNA]</scope>
    <source>
        <strain evidence="11 12">TBRC 7907</strain>
    </source>
</reference>
<feature type="transmembrane region" description="Helical" evidence="10">
    <location>
        <begin position="36"/>
        <end position="58"/>
    </location>
</feature>
<organism evidence="11 12">
    <name type="scientific">Allokutzneria oryzae</name>
    <dbReference type="NCBI Taxonomy" id="1378989"/>
    <lineage>
        <taxon>Bacteria</taxon>
        <taxon>Bacillati</taxon>
        <taxon>Actinomycetota</taxon>
        <taxon>Actinomycetes</taxon>
        <taxon>Pseudonocardiales</taxon>
        <taxon>Pseudonocardiaceae</taxon>
        <taxon>Allokutzneria</taxon>
    </lineage>
</organism>
<protein>
    <recommendedName>
        <fullName evidence="10">Fluoride-specific ion channel FluC</fullName>
    </recommendedName>
</protein>
<evidence type="ECO:0000256" key="2">
    <source>
        <dbReference type="ARBA" id="ARBA00022475"/>
    </source>
</evidence>
<comment type="activity regulation">
    <text evidence="10">Na(+) is not transported, but it plays an essential structural role and its presence is essential for fluoride channel function.</text>
</comment>
<dbReference type="Proteomes" id="UP001589693">
    <property type="component" value="Unassembled WGS sequence"/>
</dbReference>
<keyword evidence="10" id="KW-0813">Transport</keyword>
<evidence type="ECO:0000256" key="8">
    <source>
        <dbReference type="ARBA" id="ARBA00035585"/>
    </source>
</evidence>
<keyword evidence="10" id="KW-0915">Sodium</keyword>
<accession>A0ABV5ZYA3</accession>
<evidence type="ECO:0000256" key="10">
    <source>
        <dbReference type="HAMAP-Rule" id="MF_00454"/>
    </source>
</evidence>